<feature type="region of interest" description="Disordered" evidence="1">
    <location>
        <begin position="164"/>
        <end position="190"/>
    </location>
</feature>
<organism evidence="2 3">
    <name type="scientific">Tetradesmus obliquus</name>
    <name type="common">Green alga</name>
    <name type="synonym">Acutodesmus obliquus</name>
    <dbReference type="NCBI Taxonomy" id="3088"/>
    <lineage>
        <taxon>Eukaryota</taxon>
        <taxon>Viridiplantae</taxon>
        <taxon>Chlorophyta</taxon>
        <taxon>core chlorophytes</taxon>
        <taxon>Chlorophyceae</taxon>
        <taxon>CS clade</taxon>
        <taxon>Sphaeropleales</taxon>
        <taxon>Scenedesmaceae</taxon>
        <taxon>Tetradesmus</taxon>
    </lineage>
</organism>
<dbReference type="InterPro" id="IPR002816">
    <property type="entry name" value="TraB/PrgY/GumN_fam"/>
</dbReference>
<dbReference type="AlphaFoldDB" id="A0A383VMJ9"/>
<name>A0A383VMJ9_TETOB</name>
<evidence type="ECO:0000256" key="1">
    <source>
        <dbReference type="SAM" id="MobiDB-lite"/>
    </source>
</evidence>
<dbReference type="InterPro" id="IPR046345">
    <property type="entry name" value="TraB_PrgY-like"/>
</dbReference>
<protein>
    <recommendedName>
        <fullName evidence="4">TraB domain-containing protein</fullName>
    </recommendedName>
</protein>
<dbReference type="CDD" id="cd14726">
    <property type="entry name" value="TraB_PrgY-like"/>
    <property type="match status" value="1"/>
</dbReference>
<dbReference type="PANTHER" id="PTHR21530">
    <property type="entry name" value="PHEROMONE SHUTDOWN PROTEIN"/>
    <property type="match status" value="1"/>
</dbReference>
<feature type="compositionally biased region" description="Low complexity" evidence="1">
    <location>
        <begin position="181"/>
        <end position="190"/>
    </location>
</feature>
<sequence>MLAGAATQQQQQQQQQVLDVPLPPQGYDYKAENLDETVDVVSQQYPQLMDLVEQGNLVVYRRPASYRERRVDGYREPELVFMLGTAHVSQASAAEVSRVVEAVQPQCVVVELCKSRVGVLQLPEQQQQLEQLQVERWQQQQQQEQQAQVQLGLAAAASSDSAVNSSEEDLQAAAATALQPSSSNDSISSSSSKLSQWQLQRAFNPMSLSGSSFVGAVTRSAQLGGQSGLLLRLLIAGGARKAADQLGVLPGAEFRAAARAADAAGASLVLGDRPIEITLERAWNALPWQRRLRLLGDLLLASLAPKAEELTAEDVERFRSDDTISQFFDQLSSSYPELIAPLIAERDLYLAWSMKRSKAVNGSRAVVGVVGKGHLRGLVYALKHDQGSLRFADLVGGKNRKKSKAEAAAALGRRVLVEVAVGAGLYAAWLAVTQPEAISSLLPH</sequence>
<dbReference type="EMBL" id="FNXT01000673">
    <property type="protein sequence ID" value="SZX65924.1"/>
    <property type="molecule type" value="Genomic_DNA"/>
</dbReference>
<accession>A0A383VMJ9</accession>
<dbReference type="PANTHER" id="PTHR21530:SF0">
    <property type="entry name" value="TRAB FAMILY PROTEIN"/>
    <property type="match status" value="1"/>
</dbReference>
<evidence type="ECO:0000313" key="2">
    <source>
        <dbReference type="EMBL" id="SZX65924.1"/>
    </source>
</evidence>
<dbReference type="Proteomes" id="UP000256970">
    <property type="component" value="Unassembled WGS sequence"/>
</dbReference>
<evidence type="ECO:0000313" key="3">
    <source>
        <dbReference type="Proteomes" id="UP000256970"/>
    </source>
</evidence>
<proteinExistence type="predicted"/>
<gene>
    <name evidence="2" type="ORF">BQ4739_LOCUS6384</name>
</gene>
<evidence type="ECO:0008006" key="4">
    <source>
        <dbReference type="Google" id="ProtNLM"/>
    </source>
</evidence>
<dbReference type="STRING" id="3088.A0A383VMJ9"/>
<keyword evidence="3" id="KW-1185">Reference proteome</keyword>
<reference evidence="2 3" key="1">
    <citation type="submission" date="2016-10" db="EMBL/GenBank/DDBJ databases">
        <authorList>
            <person name="Cai Z."/>
        </authorList>
    </citation>
    <scope>NUCLEOTIDE SEQUENCE [LARGE SCALE GENOMIC DNA]</scope>
</reference>
<dbReference type="Pfam" id="PF01963">
    <property type="entry name" value="TraB_PrgY_gumN"/>
    <property type="match status" value="2"/>
</dbReference>